<accession>A0A8J7FLR1</accession>
<evidence type="ECO:0000313" key="2">
    <source>
        <dbReference type="Proteomes" id="UP000608754"/>
    </source>
</evidence>
<dbReference type="Pfam" id="PF04390">
    <property type="entry name" value="LptE"/>
    <property type="match status" value="1"/>
</dbReference>
<dbReference type="GO" id="GO:0019867">
    <property type="term" value="C:outer membrane"/>
    <property type="evidence" value="ECO:0007669"/>
    <property type="project" value="InterPro"/>
</dbReference>
<organism evidence="1 2">
    <name type="scientific">Faecalibacter rhinopitheci</name>
    <dbReference type="NCBI Taxonomy" id="2779678"/>
    <lineage>
        <taxon>Bacteria</taxon>
        <taxon>Pseudomonadati</taxon>
        <taxon>Bacteroidota</taxon>
        <taxon>Flavobacteriia</taxon>
        <taxon>Flavobacteriales</taxon>
        <taxon>Weeksellaceae</taxon>
        <taxon>Faecalibacter</taxon>
    </lineage>
</organism>
<dbReference type="RefSeq" id="WP_194182205.1">
    <property type="nucleotide sequence ID" value="NZ_JADGIK010000002.1"/>
</dbReference>
<comment type="caution">
    <text evidence="1">The sequence shown here is derived from an EMBL/GenBank/DDBJ whole genome shotgun (WGS) entry which is preliminary data.</text>
</comment>
<dbReference type="GO" id="GO:0043165">
    <property type="term" value="P:Gram-negative-bacterium-type cell outer membrane assembly"/>
    <property type="evidence" value="ECO:0007669"/>
    <property type="project" value="InterPro"/>
</dbReference>
<dbReference type="InterPro" id="IPR007485">
    <property type="entry name" value="LPS_assembly_LptE"/>
</dbReference>
<dbReference type="EMBL" id="JADGIK010000002">
    <property type="protein sequence ID" value="MBF0596677.1"/>
    <property type="molecule type" value="Genomic_DNA"/>
</dbReference>
<keyword evidence="2" id="KW-1185">Reference proteome</keyword>
<dbReference type="PROSITE" id="PS51257">
    <property type="entry name" value="PROKAR_LIPOPROTEIN"/>
    <property type="match status" value="1"/>
</dbReference>
<proteinExistence type="predicted"/>
<name>A0A8J7FLR1_9FLAO</name>
<gene>
    <name evidence="1" type="ORF">IM532_04325</name>
</gene>
<evidence type="ECO:0000313" key="1">
    <source>
        <dbReference type="EMBL" id="MBF0596677.1"/>
    </source>
</evidence>
<reference evidence="1" key="1">
    <citation type="submission" date="2020-10" db="EMBL/GenBank/DDBJ databases">
        <authorList>
            <person name="Lu T."/>
            <person name="Wang Q."/>
            <person name="Han X."/>
        </authorList>
    </citation>
    <scope>NUCLEOTIDE SEQUENCE</scope>
    <source>
        <strain evidence="1">WQ 117</strain>
    </source>
</reference>
<sequence>MRYITYLLVSIFTLFTFCGCGSFSGNYSLSGSSIDPSWKTIYIAPFPNYAQLQNPSLSQDLNLTLQDVFRNRTKLNLSGTDDSDLIIEGEITGYEVMPMSIQSNDIAAENRLTVTVKVKYINNIDETKSFDRTFSAYENFPGSQLLSDVEPTILPNIIDLIRDQVFASIAMDW</sequence>
<protein>
    <submittedName>
        <fullName evidence="1">LptE family protein</fullName>
    </submittedName>
</protein>
<dbReference type="AlphaFoldDB" id="A0A8J7FLR1"/>
<dbReference type="Proteomes" id="UP000608754">
    <property type="component" value="Unassembled WGS sequence"/>
</dbReference>